<evidence type="ECO:0000256" key="8">
    <source>
        <dbReference type="ARBA" id="ARBA00022741"/>
    </source>
</evidence>
<feature type="domain" description="YrdC-like" evidence="13">
    <location>
        <begin position="7"/>
        <end position="181"/>
    </location>
</feature>
<comment type="catalytic activity">
    <reaction evidence="11">
        <text>L-threonine + hydrogencarbonate + ATP = L-threonylcarbamoyladenylate + diphosphate + H2O</text>
        <dbReference type="Rhea" id="RHEA:36407"/>
        <dbReference type="ChEBI" id="CHEBI:15377"/>
        <dbReference type="ChEBI" id="CHEBI:17544"/>
        <dbReference type="ChEBI" id="CHEBI:30616"/>
        <dbReference type="ChEBI" id="CHEBI:33019"/>
        <dbReference type="ChEBI" id="CHEBI:57926"/>
        <dbReference type="ChEBI" id="CHEBI:73682"/>
        <dbReference type="EC" id="2.7.7.87"/>
    </reaction>
</comment>
<protein>
    <recommendedName>
        <fullName evidence="10">L-threonylcarbamoyladenylate synthase</fullName>
        <ecNumber evidence="3">2.7.7.87</ecNumber>
    </recommendedName>
    <alternativeName>
        <fullName evidence="10">L-threonylcarbamoyladenylate synthase</fullName>
    </alternativeName>
</protein>
<evidence type="ECO:0000256" key="5">
    <source>
        <dbReference type="ARBA" id="ARBA00022679"/>
    </source>
</evidence>
<dbReference type="GO" id="GO:0005737">
    <property type="term" value="C:cytoplasm"/>
    <property type="evidence" value="ECO:0007669"/>
    <property type="project" value="UniProtKB-SubCell"/>
</dbReference>
<evidence type="ECO:0000313" key="14">
    <source>
        <dbReference type="EMBL" id="KKS03103.1"/>
    </source>
</evidence>
<evidence type="ECO:0000256" key="4">
    <source>
        <dbReference type="ARBA" id="ARBA00022490"/>
    </source>
</evidence>
<keyword evidence="6" id="KW-0819">tRNA processing</keyword>
<evidence type="ECO:0000256" key="7">
    <source>
        <dbReference type="ARBA" id="ARBA00022695"/>
    </source>
</evidence>
<dbReference type="GO" id="GO:0003725">
    <property type="term" value="F:double-stranded RNA binding"/>
    <property type="evidence" value="ECO:0007669"/>
    <property type="project" value="InterPro"/>
</dbReference>
<keyword evidence="12" id="KW-0472">Membrane</keyword>
<proteinExistence type="inferred from homology"/>
<dbReference type="EMBL" id="LCBB01000005">
    <property type="protein sequence ID" value="KKS03103.1"/>
    <property type="molecule type" value="Genomic_DNA"/>
</dbReference>
<dbReference type="AlphaFoldDB" id="A0A0G0YRW4"/>
<dbReference type="GO" id="GO:0000049">
    <property type="term" value="F:tRNA binding"/>
    <property type="evidence" value="ECO:0007669"/>
    <property type="project" value="TreeGrafter"/>
</dbReference>
<evidence type="ECO:0000256" key="10">
    <source>
        <dbReference type="ARBA" id="ARBA00029774"/>
    </source>
</evidence>
<dbReference type="GO" id="GO:0005524">
    <property type="term" value="F:ATP binding"/>
    <property type="evidence" value="ECO:0007669"/>
    <property type="project" value="UniProtKB-KW"/>
</dbReference>
<dbReference type="EC" id="2.7.7.87" evidence="3"/>
<reference evidence="14 15" key="1">
    <citation type="journal article" date="2015" name="Nature">
        <title>rRNA introns, odd ribosomes, and small enigmatic genomes across a large radiation of phyla.</title>
        <authorList>
            <person name="Brown C.T."/>
            <person name="Hug L.A."/>
            <person name="Thomas B.C."/>
            <person name="Sharon I."/>
            <person name="Castelle C.J."/>
            <person name="Singh A."/>
            <person name="Wilkins M.J."/>
            <person name="Williams K.H."/>
            <person name="Banfield J.F."/>
        </authorList>
    </citation>
    <scope>NUCLEOTIDE SEQUENCE [LARGE SCALE GENOMIC DNA]</scope>
</reference>
<dbReference type="PANTHER" id="PTHR17490">
    <property type="entry name" value="SUA5"/>
    <property type="match status" value="1"/>
</dbReference>
<keyword evidence="12" id="KW-0812">Transmembrane</keyword>
<dbReference type="GO" id="GO:0061710">
    <property type="term" value="F:L-threonylcarbamoyladenylate synthase"/>
    <property type="evidence" value="ECO:0007669"/>
    <property type="project" value="UniProtKB-EC"/>
</dbReference>
<evidence type="ECO:0000259" key="13">
    <source>
        <dbReference type="PROSITE" id="PS51163"/>
    </source>
</evidence>
<dbReference type="InterPro" id="IPR006070">
    <property type="entry name" value="Sua5-like_dom"/>
</dbReference>
<feature type="transmembrane region" description="Helical" evidence="12">
    <location>
        <begin position="198"/>
        <end position="219"/>
    </location>
</feature>
<comment type="caution">
    <text evidence="14">The sequence shown here is derived from an EMBL/GenBank/DDBJ whole genome shotgun (WGS) entry which is preliminary data.</text>
</comment>
<name>A0A0G0YRW4_UNCKA</name>
<keyword evidence="9" id="KW-0067">ATP-binding</keyword>
<evidence type="ECO:0000256" key="3">
    <source>
        <dbReference type="ARBA" id="ARBA00012584"/>
    </source>
</evidence>
<comment type="subcellular location">
    <subcellularLocation>
        <location evidence="1">Cytoplasm</location>
    </subcellularLocation>
</comment>
<gene>
    <name evidence="14" type="ORF">UU55_C0005G0011</name>
</gene>
<keyword evidence="8" id="KW-0547">Nucleotide-binding</keyword>
<evidence type="ECO:0000256" key="12">
    <source>
        <dbReference type="SAM" id="Phobius"/>
    </source>
</evidence>
<dbReference type="Pfam" id="PF01300">
    <property type="entry name" value="Sua5_yciO_yrdC"/>
    <property type="match status" value="1"/>
</dbReference>
<keyword evidence="12" id="KW-1133">Transmembrane helix</keyword>
<sequence length="422" mass="47652">MHSDMNKESIREIINVLNSGGVAFFKSDTVYGLHTKTENNAAAEKIRQIKGRDGVKPFIILIGNTDQLKKFGVLVNKNTHNLIKKYWPGKLTVVLNVNGGTQAFRMPKDKYLQEILKATGPLVSTSANPSGEKPAANIEEAKTYFGEQIDLYVNSGAVESAPSTIVDCTGDKIKILREGEVKLSPQQTKSYNSNMGKVINYVAAAAIFVAVTAGVWLNVAEQKSVDHSKLPDKVEQSIGFQRWITNLKNKDMFIEADEFTLKEENEIYNTKWMKVYSIEEEGMKETYDKTVEALRNVKKVVFSPSERELIDYRPEYRGGYAPNEVHFYGLKEDKIIDARILDCSAHANCYFDRAYFLDNDVFVISEFSRTIDKKDVVSAACSLEETCEYSVKVHVIDLINNKRLVYESKPFQAVMTELMPEL</sequence>
<dbReference type="InterPro" id="IPR017945">
    <property type="entry name" value="DHBP_synth_RibB-like_a/b_dom"/>
</dbReference>
<dbReference type="NCBIfam" id="TIGR00057">
    <property type="entry name" value="L-threonylcarbamoyladenylate synthase"/>
    <property type="match status" value="1"/>
</dbReference>
<dbReference type="GO" id="GO:0006450">
    <property type="term" value="P:regulation of translational fidelity"/>
    <property type="evidence" value="ECO:0007669"/>
    <property type="project" value="TreeGrafter"/>
</dbReference>
<evidence type="ECO:0000256" key="6">
    <source>
        <dbReference type="ARBA" id="ARBA00022694"/>
    </source>
</evidence>
<dbReference type="Proteomes" id="UP000033947">
    <property type="component" value="Unassembled WGS sequence"/>
</dbReference>
<dbReference type="Gene3D" id="3.90.870.10">
    <property type="entry name" value="DHBP synthase"/>
    <property type="match status" value="1"/>
</dbReference>
<evidence type="ECO:0000256" key="9">
    <source>
        <dbReference type="ARBA" id="ARBA00022840"/>
    </source>
</evidence>
<dbReference type="InterPro" id="IPR050156">
    <property type="entry name" value="TC-AMP_synthase_SUA5"/>
</dbReference>
<keyword evidence="5" id="KW-0808">Transferase</keyword>
<organism evidence="14 15">
    <name type="scientific">candidate division WWE3 bacterium GW2011_GWC2_41_23</name>
    <dbReference type="NCBI Taxonomy" id="1619123"/>
    <lineage>
        <taxon>Bacteria</taxon>
        <taxon>Katanobacteria</taxon>
    </lineage>
</organism>
<dbReference type="SUPFAM" id="SSF55821">
    <property type="entry name" value="YrdC/RibB"/>
    <property type="match status" value="1"/>
</dbReference>
<accession>A0A0G0YRW4</accession>
<dbReference type="PANTHER" id="PTHR17490:SF16">
    <property type="entry name" value="THREONYLCARBAMOYL-AMP SYNTHASE"/>
    <property type="match status" value="1"/>
</dbReference>
<dbReference type="PROSITE" id="PS51163">
    <property type="entry name" value="YRDC"/>
    <property type="match status" value="1"/>
</dbReference>
<evidence type="ECO:0000256" key="2">
    <source>
        <dbReference type="ARBA" id="ARBA00007663"/>
    </source>
</evidence>
<evidence type="ECO:0000256" key="1">
    <source>
        <dbReference type="ARBA" id="ARBA00004496"/>
    </source>
</evidence>
<evidence type="ECO:0000256" key="11">
    <source>
        <dbReference type="ARBA" id="ARBA00048366"/>
    </source>
</evidence>
<comment type="similarity">
    <text evidence="2">Belongs to the SUA5 family.</text>
</comment>
<dbReference type="GO" id="GO:0008033">
    <property type="term" value="P:tRNA processing"/>
    <property type="evidence" value="ECO:0007669"/>
    <property type="project" value="UniProtKB-KW"/>
</dbReference>
<keyword evidence="4" id="KW-0963">Cytoplasm</keyword>
<evidence type="ECO:0000313" key="15">
    <source>
        <dbReference type="Proteomes" id="UP000033947"/>
    </source>
</evidence>
<dbReference type="PATRIC" id="fig|1619123.3.peg.394"/>
<keyword evidence="7" id="KW-0548">Nucleotidyltransferase</keyword>